<dbReference type="Pfam" id="PF08713">
    <property type="entry name" value="DNA_alkylation"/>
    <property type="match status" value="1"/>
</dbReference>
<dbReference type="PROSITE" id="PS50077">
    <property type="entry name" value="HEAT_REPEAT"/>
    <property type="match status" value="1"/>
</dbReference>
<sequence length="380" mass="41960">MAEPLKHLIGPNTARDTAEAVARASETFDRAAFLADILPVIDDLELMQRGQCIADALHRHLPDDFEQAASILHSCLPGPEQGGLSGWALLSFNQYIAAHGRRDLVTSLGLLKALTPHFTGEFGIRPFIAEEQDRALAIIAGWANDPNHHVRRLASEGTRPRLPWAMRLPRLVREPSPILPILEALIDDPEDYVRRSVANSLNDIAKDHPDLVADFVERHRAGASKDRLWLLKHASRTLIKKGHAKALANFGFEPLSDVTVTLALANDRVSFPGELGFEVRLRNNGIEVRTVLVDYAIHHQKKDGSLSPKVFKGKSLMIRPGESLAFAKRHTLRPITTRVYHPGVHRLEVMLNGVVQAGADFELTALQTPMTGSGATIETR</sequence>
<keyword evidence="2" id="KW-1185">Reference proteome</keyword>
<dbReference type="InterPro" id="IPR016024">
    <property type="entry name" value="ARM-type_fold"/>
</dbReference>
<dbReference type="RefSeq" id="WP_203017139.1">
    <property type="nucleotide sequence ID" value="NZ_CP032405.1"/>
</dbReference>
<accession>A0ABX7F0C5</accession>
<protein>
    <submittedName>
        <fullName evidence="1">DNA alkylation repair protein</fullName>
    </submittedName>
</protein>
<dbReference type="InterPro" id="IPR021133">
    <property type="entry name" value="HEAT_type_2"/>
</dbReference>
<proteinExistence type="predicted"/>
<reference evidence="1 2" key="1">
    <citation type="submission" date="2018-09" db="EMBL/GenBank/DDBJ databases">
        <title>Rhizobium sp. MAE2-X.</title>
        <authorList>
            <person name="Lee Y."/>
            <person name="Jeon C.O."/>
        </authorList>
    </citation>
    <scope>NUCLEOTIDE SEQUENCE [LARGE SCALE GENOMIC DNA]</scope>
    <source>
        <strain evidence="1 2">MAE2-X</strain>
    </source>
</reference>
<dbReference type="SUPFAM" id="SSF48371">
    <property type="entry name" value="ARM repeat"/>
    <property type="match status" value="1"/>
</dbReference>
<dbReference type="InterPro" id="IPR014825">
    <property type="entry name" value="DNA_alkylation"/>
</dbReference>
<evidence type="ECO:0000313" key="2">
    <source>
        <dbReference type="Proteomes" id="UP000596351"/>
    </source>
</evidence>
<organism evidence="1 2">
    <name type="scientific">Rhizobium rosettiformans</name>
    <dbReference type="NCBI Taxonomy" id="1368430"/>
    <lineage>
        <taxon>Bacteria</taxon>
        <taxon>Pseudomonadati</taxon>
        <taxon>Pseudomonadota</taxon>
        <taxon>Alphaproteobacteria</taxon>
        <taxon>Hyphomicrobiales</taxon>
        <taxon>Rhizobiaceae</taxon>
        <taxon>Rhizobium/Agrobacterium group</taxon>
        <taxon>Rhizobium</taxon>
    </lineage>
</organism>
<gene>
    <name evidence="1" type="ORF">D4A92_21165</name>
</gene>
<dbReference type="Proteomes" id="UP000596351">
    <property type="component" value="Chromosome"/>
</dbReference>
<name>A0ABX7F0C5_9HYPH</name>
<dbReference type="Gene3D" id="1.25.40.290">
    <property type="entry name" value="ARM repeat domains"/>
    <property type="match status" value="1"/>
</dbReference>
<evidence type="ECO:0000313" key="1">
    <source>
        <dbReference type="EMBL" id="QRF53782.1"/>
    </source>
</evidence>
<dbReference type="EMBL" id="CP032405">
    <property type="protein sequence ID" value="QRF53782.1"/>
    <property type="molecule type" value="Genomic_DNA"/>
</dbReference>